<keyword evidence="16" id="KW-1185">Reference proteome</keyword>
<dbReference type="GO" id="GO:0005634">
    <property type="term" value="C:nucleus"/>
    <property type="evidence" value="ECO:0007669"/>
    <property type="project" value="UniProtKB-SubCell"/>
</dbReference>
<dbReference type="Pfam" id="PF13086">
    <property type="entry name" value="AAA_11"/>
    <property type="match status" value="1"/>
</dbReference>
<dbReference type="Pfam" id="PF13087">
    <property type="entry name" value="AAA_12"/>
    <property type="match status" value="1"/>
</dbReference>
<evidence type="ECO:0000259" key="14">
    <source>
        <dbReference type="PROSITE" id="PS51061"/>
    </source>
</evidence>
<dbReference type="GO" id="GO:0005524">
    <property type="term" value="F:ATP binding"/>
    <property type="evidence" value="ECO:0007669"/>
    <property type="project" value="UniProtKB-KW"/>
</dbReference>
<dbReference type="OrthoDB" id="6513042at2759"/>
<comment type="subcellular location">
    <subcellularLocation>
        <location evidence="2">Cytoplasm</location>
    </subcellularLocation>
    <subcellularLocation>
        <location evidence="1">Nucleus</location>
    </subcellularLocation>
</comment>
<dbReference type="PANTHER" id="PTHR43788:SF8">
    <property type="entry name" value="DNA-BINDING PROTEIN SMUBP-2"/>
    <property type="match status" value="1"/>
</dbReference>
<gene>
    <name evidence="15" type="primary">IGHMBP2</name>
    <name evidence="15" type="ORF">SNAT2548_LOCUS4253</name>
</gene>
<evidence type="ECO:0000256" key="4">
    <source>
        <dbReference type="ARBA" id="ARBA00012551"/>
    </source>
</evidence>
<dbReference type="InterPro" id="IPR001374">
    <property type="entry name" value="R3H_dom"/>
</dbReference>
<feature type="compositionally biased region" description="Low complexity" evidence="13">
    <location>
        <begin position="808"/>
        <end position="822"/>
    </location>
</feature>
<evidence type="ECO:0000256" key="7">
    <source>
        <dbReference type="ARBA" id="ARBA00022801"/>
    </source>
</evidence>
<evidence type="ECO:0000256" key="9">
    <source>
        <dbReference type="ARBA" id="ARBA00022840"/>
    </source>
</evidence>
<proteinExistence type="inferred from homology"/>
<comment type="catalytic activity">
    <reaction evidence="11">
        <text>ATP + H2O = ADP + phosphate + H(+)</text>
        <dbReference type="Rhea" id="RHEA:13065"/>
        <dbReference type="ChEBI" id="CHEBI:15377"/>
        <dbReference type="ChEBI" id="CHEBI:15378"/>
        <dbReference type="ChEBI" id="CHEBI:30616"/>
        <dbReference type="ChEBI" id="CHEBI:43474"/>
        <dbReference type="ChEBI" id="CHEBI:456216"/>
        <dbReference type="EC" id="3.6.4.12"/>
    </reaction>
    <physiologicalReaction direction="left-to-right" evidence="11">
        <dbReference type="Rhea" id="RHEA:13066"/>
    </physiologicalReaction>
</comment>
<dbReference type="CDD" id="cd02325">
    <property type="entry name" value="R3H"/>
    <property type="match status" value="1"/>
</dbReference>
<dbReference type="PANTHER" id="PTHR43788">
    <property type="entry name" value="DNA2/NAM7 HELICASE FAMILY MEMBER"/>
    <property type="match status" value="1"/>
</dbReference>
<dbReference type="InterPro" id="IPR014001">
    <property type="entry name" value="Helicase_ATP-bd"/>
</dbReference>
<dbReference type="Gene3D" id="2.40.30.270">
    <property type="match status" value="1"/>
</dbReference>
<dbReference type="Pfam" id="PF21138">
    <property type="entry name" value="SMUBP-2_HCS1_1B"/>
    <property type="match status" value="1"/>
</dbReference>
<protein>
    <recommendedName>
        <fullName evidence="4">DNA helicase</fullName>
        <ecNumber evidence="4">3.6.4.12</ecNumber>
    </recommendedName>
</protein>
<organism evidence="15 16">
    <name type="scientific">Symbiodinium natans</name>
    <dbReference type="NCBI Taxonomy" id="878477"/>
    <lineage>
        <taxon>Eukaryota</taxon>
        <taxon>Sar</taxon>
        <taxon>Alveolata</taxon>
        <taxon>Dinophyceae</taxon>
        <taxon>Suessiales</taxon>
        <taxon>Symbiodiniaceae</taxon>
        <taxon>Symbiodinium</taxon>
    </lineage>
</organism>
<evidence type="ECO:0000256" key="5">
    <source>
        <dbReference type="ARBA" id="ARBA00022490"/>
    </source>
</evidence>
<sequence>MAGKLKREDPGAFAAWCEGALALEKAAEEEETTELLLSCTQAELQSRGLAILKLRVAEQSTALYGRACLTLERSSGAGDLPSHKISHGDIVGIFDQGSRPLSKAVPLASAVATRIRSATIQLAFDGDVPVDVLDGRLLNLALVSSDVTLKRYKEALDMLKSGARSPASALVGVCFGDAKPRFYEAKSEACARADAVDCTFLSESANQLNEPQQAAVVKALRAADVAVIHGPPGTGKTTTLVSYILEAVYRKQRLLVTAPSNVAVDNLLERLADAGCRSLVRLGHPARVQENIQQFTMDNVVYASDQAELCRDIKKEIDQILGKVRGKKAQVPNKPWSNLKELRTELRQRERRAVAEVLRTTQVVFATCTGAAVLHREIRRGLGAASLEFDVVVIDEAAQALEVACWIPLLLGKKGVLAGDHQQLAACVKSAEAQKQGLDETLFGRLIESFGDDVASLLSIQYRSNEKIMGWSSSSFYGSRLEAAPSVASQTLSLQEVPSFNINAEVLDLATAPMLFVDTAGLPMYREDGEASRSDIQQSRCNPGESRFVVHYAKLLVRAGLRPEAFTVITPYNRQVEQLRADFAADADMETLGIRPRINTVDSFQGQEADAVLISLVRSNMHGVVGFLSDYRRLNVAVTRARKHVLIVGDASTICNDDVLSSLYGYACDHGRAAFVQQLLDEEGGVPADPATVAAVQEERRQALLRTTDKSKEKLRDKAQEEEKLRQQFQKRLRHVLDTGQPLQFPAKLSPYERAIAHEVAKELGLLHESRGEGSERRLVVWSKDGPSIPESHGEPGHTVAGKEGKEAVATSPPAPAPAEASETVLEAFERRARELLASLGPGKPAAEWKSPTDEEVDVLRRLAGDLQLEVVEAGSGKKRRLQVQAASLPTVANSHAPEEPPQPAVNAQLAGLHEERRQRQLAMAEQRKKDIEKSNADLKVAKQAAKKERAAKKGAATADDDDLDALLLEFTKEEGICSFANCKDTNRVSGLYLPVHCFWQSNTNRFESELLTRSQEKTNTLMDACWAQTSWPVILPRIYEVSNFGADGQGARE</sequence>
<evidence type="ECO:0000313" key="16">
    <source>
        <dbReference type="Proteomes" id="UP000604046"/>
    </source>
</evidence>
<evidence type="ECO:0000313" key="15">
    <source>
        <dbReference type="EMBL" id="CAE7035141.1"/>
    </source>
</evidence>
<feature type="region of interest" description="Disordered" evidence="13">
    <location>
        <begin position="917"/>
        <end position="938"/>
    </location>
</feature>
<dbReference type="AlphaFoldDB" id="A0A812IE52"/>
<dbReference type="SMART" id="SM00487">
    <property type="entry name" value="DEXDc"/>
    <property type="match status" value="1"/>
</dbReference>
<dbReference type="CDD" id="cd18808">
    <property type="entry name" value="SF1_C_Upf1"/>
    <property type="match status" value="1"/>
</dbReference>
<evidence type="ECO:0000256" key="13">
    <source>
        <dbReference type="SAM" id="MobiDB-lite"/>
    </source>
</evidence>
<dbReference type="SUPFAM" id="SSF82708">
    <property type="entry name" value="R3H domain"/>
    <property type="match status" value="1"/>
</dbReference>
<dbReference type="InterPro" id="IPR041679">
    <property type="entry name" value="DNA2/NAM7-like_C"/>
</dbReference>
<dbReference type="GO" id="GO:0043139">
    <property type="term" value="F:5'-3' DNA helicase activity"/>
    <property type="evidence" value="ECO:0007669"/>
    <property type="project" value="TreeGrafter"/>
</dbReference>
<feature type="coiled-coil region" evidence="12">
    <location>
        <begin position="705"/>
        <end position="732"/>
    </location>
</feature>
<dbReference type="Proteomes" id="UP000604046">
    <property type="component" value="Unassembled WGS sequence"/>
</dbReference>
<dbReference type="CDD" id="cd18044">
    <property type="entry name" value="DEXXQc_SMUBP2"/>
    <property type="match status" value="1"/>
</dbReference>
<feature type="compositionally biased region" description="Basic and acidic residues" evidence="13">
    <location>
        <begin position="792"/>
        <end position="807"/>
    </location>
</feature>
<dbReference type="InterPro" id="IPR004483">
    <property type="entry name" value="SMUBP-2/Hcs1-like"/>
</dbReference>
<dbReference type="PROSITE" id="PS51061">
    <property type="entry name" value="R3H"/>
    <property type="match status" value="1"/>
</dbReference>
<evidence type="ECO:0000256" key="2">
    <source>
        <dbReference type="ARBA" id="ARBA00004496"/>
    </source>
</evidence>
<dbReference type="InterPro" id="IPR027417">
    <property type="entry name" value="P-loop_NTPase"/>
</dbReference>
<keyword evidence="12" id="KW-0175">Coiled coil</keyword>
<keyword evidence="8" id="KW-0347">Helicase</keyword>
<dbReference type="InterPro" id="IPR050534">
    <property type="entry name" value="Coronavir_polyprotein_1ab"/>
</dbReference>
<comment type="similarity">
    <text evidence="3">Belongs to the DNA2/NAM7 helicase family.</text>
</comment>
<feature type="compositionally biased region" description="Basic and acidic residues" evidence="13">
    <location>
        <begin position="926"/>
        <end position="938"/>
    </location>
</feature>
<name>A0A812IE52_9DINO</name>
<dbReference type="InterPro" id="IPR041677">
    <property type="entry name" value="DNA2/NAM7_AAA_11"/>
</dbReference>
<dbReference type="GO" id="GO:0005737">
    <property type="term" value="C:cytoplasm"/>
    <property type="evidence" value="ECO:0007669"/>
    <property type="project" value="UniProtKB-SubCell"/>
</dbReference>
<evidence type="ECO:0000256" key="8">
    <source>
        <dbReference type="ARBA" id="ARBA00022806"/>
    </source>
</evidence>
<accession>A0A812IE52</accession>
<feature type="region of interest" description="Disordered" evidence="13">
    <location>
        <begin position="785"/>
        <end position="822"/>
    </location>
</feature>
<dbReference type="SUPFAM" id="SSF52540">
    <property type="entry name" value="P-loop containing nucleoside triphosphate hydrolases"/>
    <property type="match status" value="1"/>
</dbReference>
<dbReference type="InterPro" id="IPR048761">
    <property type="entry name" value="SMUBP-2_HCS1_1B"/>
</dbReference>
<dbReference type="Gene3D" id="3.30.1370.50">
    <property type="entry name" value="R3H-like domain"/>
    <property type="match status" value="1"/>
</dbReference>
<reference evidence="15" key="1">
    <citation type="submission" date="2021-02" db="EMBL/GenBank/DDBJ databases">
        <authorList>
            <person name="Dougan E. K."/>
            <person name="Rhodes N."/>
            <person name="Thang M."/>
            <person name="Chan C."/>
        </authorList>
    </citation>
    <scope>NUCLEOTIDE SEQUENCE</scope>
</reference>
<evidence type="ECO:0000256" key="11">
    <source>
        <dbReference type="ARBA" id="ARBA00048432"/>
    </source>
</evidence>
<keyword evidence="10" id="KW-0539">Nucleus</keyword>
<evidence type="ECO:0000256" key="12">
    <source>
        <dbReference type="SAM" id="Coils"/>
    </source>
</evidence>
<dbReference type="GO" id="GO:0003723">
    <property type="term" value="F:RNA binding"/>
    <property type="evidence" value="ECO:0007669"/>
    <property type="project" value="InterPro"/>
</dbReference>
<keyword evidence="7" id="KW-0378">Hydrolase</keyword>
<evidence type="ECO:0000256" key="1">
    <source>
        <dbReference type="ARBA" id="ARBA00004123"/>
    </source>
</evidence>
<dbReference type="InterPro" id="IPR047187">
    <property type="entry name" value="SF1_C_Upf1"/>
</dbReference>
<comment type="caution">
    <text evidence="15">The sequence shown here is derived from an EMBL/GenBank/DDBJ whole genome shotgun (WGS) entry which is preliminary data.</text>
</comment>
<dbReference type="Gene3D" id="3.40.50.300">
    <property type="entry name" value="P-loop containing nucleotide triphosphate hydrolases"/>
    <property type="match status" value="2"/>
</dbReference>
<dbReference type="InterPro" id="IPR036867">
    <property type="entry name" value="R3H_dom_sf"/>
</dbReference>
<dbReference type="EC" id="3.6.4.12" evidence="4"/>
<dbReference type="EMBL" id="CAJNDS010000260">
    <property type="protein sequence ID" value="CAE7035141.1"/>
    <property type="molecule type" value="Genomic_DNA"/>
</dbReference>
<dbReference type="NCBIfam" id="TIGR00376">
    <property type="entry name" value="IGHMBP2 family helicase"/>
    <property type="match status" value="1"/>
</dbReference>
<keyword evidence="5" id="KW-0963">Cytoplasm</keyword>
<evidence type="ECO:0000256" key="10">
    <source>
        <dbReference type="ARBA" id="ARBA00023242"/>
    </source>
</evidence>
<dbReference type="GO" id="GO:0003677">
    <property type="term" value="F:DNA binding"/>
    <property type="evidence" value="ECO:0007669"/>
    <property type="project" value="InterPro"/>
</dbReference>
<evidence type="ECO:0000256" key="6">
    <source>
        <dbReference type="ARBA" id="ARBA00022741"/>
    </source>
</evidence>
<keyword evidence="6" id="KW-0547">Nucleotide-binding</keyword>
<feature type="domain" description="R3H" evidence="14">
    <location>
        <begin position="719"/>
        <end position="785"/>
    </location>
</feature>
<dbReference type="Pfam" id="PF01424">
    <property type="entry name" value="R3H"/>
    <property type="match status" value="1"/>
</dbReference>
<dbReference type="GO" id="GO:0016787">
    <property type="term" value="F:hydrolase activity"/>
    <property type="evidence" value="ECO:0007669"/>
    <property type="project" value="UniProtKB-KW"/>
</dbReference>
<evidence type="ECO:0000256" key="3">
    <source>
        <dbReference type="ARBA" id="ARBA00007913"/>
    </source>
</evidence>
<keyword evidence="9" id="KW-0067">ATP-binding</keyword>
<dbReference type="SMART" id="SM00393">
    <property type="entry name" value="R3H"/>
    <property type="match status" value="1"/>
</dbReference>